<dbReference type="AlphaFoldDB" id="A0A1Y1L993"/>
<dbReference type="GO" id="GO:0005634">
    <property type="term" value="C:nucleus"/>
    <property type="evidence" value="ECO:0007669"/>
    <property type="project" value="UniProtKB-SubCell"/>
</dbReference>
<comment type="similarity">
    <text evidence="3">Belongs to the TORC family.</text>
</comment>
<evidence type="ECO:0000256" key="6">
    <source>
        <dbReference type="ARBA" id="ARBA00023015"/>
    </source>
</evidence>
<keyword evidence="11" id="KW-0812">Transmembrane</keyword>
<keyword evidence="9" id="KW-0539">Nucleus</keyword>
<dbReference type="GO" id="GO:0008140">
    <property type="term" value="F:cAMP response element binding protein binding"/>
    <property type="evidence" value="ECO:0007669"/>
    <property type="project" value="InterPro"/>
</dbReference>
<dbReference type="InterPro" id="IPR024783">
    <property type="entry name" value="TORC_N"/>
</dbReference>
<keyword evidence="11" id="KW-0472">Membrane</keyword>
<evidence type="ECO:0000256" key="1">
    <source>
        <dbReference type="ARBA" id="ARBA00004123"/>
    </source>
</evidence>
<comment type="subcellular location">
    <subcellularLocation>
        <location evidence="2">Cytoplasm</location>
    </subcellularLocation>
    <subcellularLocation>
        <location evidence="1">Nucleus</location>
    </subcellularLocation>
</comment>
<evidence type="ECO:0000256" key="11">
    <source>
        <dbReference type="SAM" id="Phobius"/>
    </source>
</evidence>
<evidence type="ECO:0000259" key="12">
    <source>
        <dbReference type="Pfam" id="PF12884"/>
    </source>
</evidence>
<name>A0A1Y1L993_PHOPY</name>
<evidence type="ECO:0000256" key="2">
    <source>
        <dbReference type="ARBA" id="ARBA00004496"/>
    </source>
</evidence>
<evidence type="ECO:0000256" key="5">
    <source>
        <dbReference type="ARBA" id="ARBA00022553"/>
    </source>
</evidence>
<feature type="domain" description="Transducer of regulated CREB activity N-terminal" evidence="12">
    <location>
        <begin position="3"/>
        <end position="50"/>
    </location>
</feature>
<keyword evidence="11" id="KW-1133">Transmembrane helix</keyword>
<dbReference type="InterPro" id="IPR024786">
    <property type="entry name" value="TORC"/>
</dbReference>
<protein>
    <recommendedName>
        <fullName evidence="12">Transducer of regulated CREB activity N-terminal domain-containing protein</fullName>
    </recommendedName>
</protein>
<evidence type="ECO:0000256" key="7">
    <source>
        <dbReference type="ARBA" id="ARBA00023159"/>
    </source>
</evidence>
<feature type="region of interest" description="Disordered" evidence="10">
    <location>
        <begin position="1"/>
        <end position="94"/>
    </location>
</feature>
<keyword evidence="8" id="KW-0804">Transcription</keyword>
<proteinExistence type="inferred from homology"/>
<evidence type="ECO:0000256" key="10">
    <source>
        <dbReference type="SAM" id="MobiDB-lite"/>
    </source>
</evidence>
<keyword evidence="4" id="KW-0963">Cytoplasm</keyword>
<organism evidence="13">
    <name type="scientific">Photinus pyralis</name>
    <name type="common">Common eastern firefly</name>
    <name type="synonym">Lampyris pyralis</name>
    <dbReference type="NCBI Taxonomy" id="7054"/>
    <lineage>
        <taxon>Eukaryota</taxon>
        <taxon>Metazoa</taxon>
        <taxon>Ecdysozoa</taxon>
        <taxon>Arthropoda</taxon>
        <taxon>Hexapoda</taxon>
        <taxon>Insecta</taxon>
        <taxon>Pterygota</taxon>
        <taxon>Neoptera</taxon>
        <taxon>Endopterygota</taxon>
        <taxon>Coleoptera</taxon>
        <taxon>Polyphaga</taxon>
        <taxon>Elateriformia</taxon>
        <taxon>Elateroidea</taxon>
        <taxon>Lampyridae</taxon>
        <taxon>Lampyrinae</taxon>
        <taxon>Photinus</taxon>
    </lineage>
</organism>
<evidence type="ECO:0000256" key="8">
    <source>
        <dbReference type="ARBA" id="ARBA00023163"/>
    </source>
</evidence>
<dbReference type="PANTHER" id="PTHR13589">
    <property type="entry name" value="CREB-REGULATED TRANSCRIPTION COACTIVATOR"/>
    <property type="match status" value="1"/>
</dbReference>
<dbReference type="EMBL" id="GEZM01066138">
    <property type="protein sequence ID" value="JAV68146.1"/>
    <property type="molecule type" value="Transcribed_RNA"/>
</dbReference>
<feature type="transmembrane region" description="Helical" evidence="11">
    <location>
        <begin position="216"/>
        <end position="233"/>
    </location>
</feature>
<dbReference type="GO" id="GO:0045944">
    <property type="term" value="P:positive regulation of transcription by RNA polymerase II"/>
    <property type="evidence" value="ECO:0007669"/>
    <property type="project" value="TreeGrafter"/>
</dbReference>
<dbReference type="PANTHER" id="PTHR13589:SF15">
    <property type="entry name" value="CREB-REGULATED TRANSCRIPTION COACTIVATOR, ISOFORM B"/>
    <property type="match status" value="1"/>
</dbReference>
<dbReference type="Pfam" id="PF12884">
    <property type="entry name" value="TORC_N"/>
    <property type="match status" value="1"/>
</dbReference>
<accession>A0A1Y1L993</accession>
<sequence length="235" mass="26966">MANPRKFSEKIALHTHRQAEETARFEQIMKEVSDATARPEDPIQMKIQYNREGRSSRPQGGPMRRPPDRKHDTSPYSISPFLSPPSDTGWRRTNSDSALHQSAMQGGMGGERKENSSSRWMLQTLNGPEQHDGRPRSCEVPRVPGINIYPSAHEPVFIFHHLFIPLLTKIRTRVVHLTALVLSIQVHHRRYHQLVFQQVSGNSKGAFRFQVLQSHIIKIICQFQLILGIFIIIRV</sequence>
<keyword evidence="7" id="KW-0010">Activator</keyword>
<evidence type="ECO:0000313" key="13">
    <source>
        <dbReference type="EMBL" id="JAV68146.1"/>
    </source>
</evidence>
<evidence type="ECO:0000256" key="9">
    <source>
        <dbReference type="ARBA" id="ARBA00023242"/>
    </source>
</evidence>
<evidence type="ECO:0000256" key="3">
    <source>
        <dbReference type="ARBA" id="ARBA00007167"/>
    </source>
</evidence>
<keyword evidence="6" id="KW-0805">Transcription regulation</keyword>
<keyword evidence="5" id="KW-0597">Phosphoprotein</keyword>
<dbReference type="GO" id="GO:0051289">
    <property type="term" value="P:protein homotetramerization"/>
    <property type="evidence" value="ECO:0007669"/>
    <property type="project" value="InterPro"/>
</dbReference>
<reference evidence="13" key="1">
    <citation type="journal article" date="2016" name="Sci. Rep.">
        <title>Molecular characterization of firefly nuptial gifts: a multi-omics approach sheds light on postcopulatory sexual selection.</title>
        <authorList>
            <person name="Al-Wathiqui N."/>
            <person name="Fallon T.R."/>
            <person name="South A."/>
            <person name="Weng J.K."/>
            <person name="Lewis S.M."/>
        </authorList>
    </citation>
    <scope>NUCLEOTIDE SEQUENCE</scope>
</reference>
<feature type="compositionally biased region" description="Basic and acidic residues" evidence="10">
    <location>
        <begin position="1"/>
        <end position="55"/>
    </location>
</feature>
<dbReference type="GO" id="GO:0005737">
    <property type="term" value="C:cytoplasm"/>
    <property type="evidence" value="ECO:0007669"/>
    <property type="project" value="UniProtKB-SubCell"/>
</dbReference>
<evidence type="ECO:0000256" key="4">
    <source>
        <dbReference type="ARBA" id="ARBA00022490"/>
    </source>
</evidence>